<dbReference type="PANTHER" id="PTHR43343">
    <property type="entry name" value="PEPTIDASE S12"/>
    <property type="match status" value="1"/>
</dbReference>
<evidence type="ECO:0000256" key="2">
    <source>
        <dbReference type="ARBA" id="ARBA00022801"/>
    </source>
</evidence>
<keyword evidence="1" id="KW-0645">Protease</keyword>
<gene>
    <name evidence="4" type="ORF">DGMP_20360</name>
</gene>
<reference evidence="4" key="1">
    <citation type="submission" date="2020-09" db="EMBL/GenBank/DDBJ databases">
        <title>Desulfogranum mesoprofundum gen. nov., sp. nov., a novel mesophilic, sulfate-reducing chemolithoautotroph isolated from a deep-sea hydrothermal vent chimney in the Suiyo Seamount.</title>
        <authorList>
            <person name="Hashimoto Y."/>
            <person name="Nakagawa S."/>
        </authorList>
    </citation>
    <scope>NUCLEOTIDE SEQUENCE</scope>
    <source>
        <strain evidence="4">KT2</strain>
    </source>
</reference>
<evidence type="ECO:0000256" key="1">
    <source>
        <dbReference type="ARBA" id="ARBA00022670"/>
    </source>
</evidence>
<dbReference type="PANTHER" id="PTHR43343:SF3">
    <property type="entry name" value="PROTEASE DO-LIKE 8, CHLOROPLASTIC"/>
    <property type="match status" value="1"/>
</dbReference>
<dbReference type="GO" id="GO:0004252">
    <property type="term" value="F:serine-type endopeptidase activity"/>
    <property type="evidence" value="ECO:0007669"/>
    <property type="project" value="InterPro"/>
</dbReference>
<dbReference type="AlphaFoldDB" id="A0A8D5FLR8"/>
<keyword evidence="5" id="KW-1185">Reference proteome</keyword>
<evidence type="ECO:0000313" key="4">
    <source>
        <dbReference type="EMBL" id="BCL61343.1"/>
    </source>
</evidence>
<feature type="domain" description="Peptidase S1" evidence="3">
    <location>
        <begin position="20"/>
        <end position="70"/>
    </location>
</feature>
<evidence type="ECO:0000259" key="3">
    <source>
        <dbReference type="Pfam" id="PF00089"/>
    </source>
</evidence>
<dbReference type="KEGG" id="dbk:DGMP_20360"/>
<organism evidence="4 5">
    <name type="scientific">Desulfomarina profundi</name>
    <dbReference type="NCBI Taxonomy" id="2772557"/>
    <lineage>
        <taxon>Bacteria</taxon>
        <taxon>Pseudomonadati</taxon>
        <taxon>Thermodesulfobacteriota</taxon>
        <taxon>Desulfobulbia</taxon>
        <taxon>Desulfobulbales</taxon>
        <taxon>Desulfobulbaceae</taxon>
        <taxon>Desulfomarina</taxon>
    </lineage>
</organism>
<dbReference type="EMBL" id="AP024086">
    <property type="protein sequence ID" value="BCL61343.1"/>
    <property type="molecule type" value="Genomic_DNA"/>
</dbReference>
<proteinExistence type="predicted"/>
<evidence type="ECO:0000313" key="5">
    <source>
        <dbReference type="Proteomes" id="UP000826725"/>
    </source>
</evidence>
<dbReference type="Pfam" id="PF00089">
    <property type="entry name" value="Trypsin"/>
    <property type="match status" value="1"/>
</dbReference>
<dbReference type="InterPro" id="IPR001254">
    <property type="entry name" value="Trypsin_dom"/>
</dbReference>
<dbReference type="GO" id="GO:0006508">
    <property type="term" value="P:proteolysis"/>
    <property type="evidence" value="ECO:0007669"/>
    <property type="project" value="UniProtKB-KW"/>
</dbReference>
<accession>A0A8D5FLR8</accession>
<name>A0A8D5FLR8_9BACT</name>
<sequence>MGLRHTVTSGVFSGYRKRKDGQIFLQTDAAINPGNSGGPLIDENGFVYGVNTMILRGTEGIGFAIPIEKVYEEFSSSLF</sequence>
<protein>
    <recommendedName>
        <fullName evidence="3">Peptidase S1 domain-containing protein</fullName>
    </recommendedName>
</protein>
<keyword evidence="2" id="KW-0378">Hydrolase</keyword>
<dbReference type="InterPro" id="IPR051201">
    <property type="entry name" value="Chloro_Bact_Ser_Proteases"/>
</dbReference>
<dbReference type="Proteomes" id="UP000826725">
    <property type="component" value="Chromosome"/>
</dbReference>